<gene>
    <name evidence="2" type="ORF">OU421_10975</name>
</gene>
<evidence type="ECO:0000313" key="3">
    <source>
        <dbReference type="Proteomes" id="UP001163096"/>
    </source>
</evidence>
<dbReference type="GeneID" id="76835631"/>
<dbReference type="AlphaFoldDB" id="A0A9X9S3P5"/>
<dbReference type="CDD" id="cd02976">
    <property type="entry name" value="NrdH"/>
    <property type="match status" value="1"/>
</dbReference>
<organism evidence="2 3">
    <name type="scientific">Methanogenium organophilum</name>
    <dbReference type="NCBI Taxonomy" id="2199"/>
    <lineage>
        <taxon>Archaea</taxon>
        <taxon>Methanobacteriati</taxon>
        <taxon>Methanobacteriota</taxon>
        <taxon>Stenosarchaea group</taxon>
        <taxon>Methanomicrobia</taxon>
        <taxon>Methanomicrobiales</taxon>
        <taxon>Methanomicrobiaceae</taxon>
        <taxon>Methanogenium</taxon>
    </lineage>
</organism>
<dbReference type="EMBL" id="CP113361">
    <property type="protein sequence ID" value="WAI00928.1"/>
    <property type="molecule type" value="Genomic_DNA"/>
</dbReference>
<dbReference type="Pfam" id="PF00462">
    <property type="entry name" value="Glutaredoxin"/>
    <property type="match status" value="1"/>
</dbReference>
<accession>A0A9X9S3P5</accession>
<reference evidence="2" key="1">
    <citation type="submission" date="2022-11" db="EMBL/GenBank/DDBJ databases">
        <title>Complete genome sequence of Methanogenium organophilum DSM 3596.</title>
        <authorList>
            <person name="Chen S.-C."/>
            <person name="Lai S.-J."/>
            <person name="You Y.-T."/>
        </authorList>
    </citation>
    <scope>NUCLEOTIDE SEQUENCE</scope>
    <source>
        <strain evidence="2">DSM 3596</strain>
    </source>
</reference>
<dbReference type="PROSITE" id="PS50404">
    <property type="entry name" value="GST_NTER"/>
    <property type="match status" value="1"/>
</dbReference>
<dbReference type="InterPro" id="IPR002109">
    <property type="entry name" value="Glutaredoxin"/>
</dbReference>
<dbReference type="PROSITE" id="PS51354">
    <property type="entry name" value="GLUTAREDOXIN_2"/>
    <property type="match status" value="1"/>
</dbReference>
<dbReference type="Gene3D" id="3.40.30.10">
    <property type="entry name" value="Glutaredoxin"/>
    <property type="match status" value="1"/>
</dbReference>
<name>A0A9X9S3P5_METOG</name>
<dbReference type="KEGG" id="mou:OU421_10975"/>
<protein>
    <submittedName>
        <fullName evidence="2">Glutaredoxin</fullName>
    </submittedName>
</protein>
<dbReference type="InterPro" id="IPR036249">
    <property type="entry name" value="Thioredoxin-like_sf"/>
</dbReference>
<feature type="domain" description="GST N-terminal" evidence="1">
    <location>
        <begin position="12"/>
        <end position="96"/>
    </location>
</feature>
<dbReference type="InterPro" id="IPR004045">
    <property type="entry name" value="Glutathione_S-Trfase_N"/>
</dbReference>
<dbReference type="SUPFAM" id="SSF52833">
    <property type="entry name" value="Thioredoxin-like"/>
    <property type="match status" value="1"/>
</dbReference>
<dbReference type="Proteomes" id="UP001163096">
    <property type="component" value="Chromosome"/>
</dbReference>
<proteinExistence type="predicted"/>
<keyword evidence="3" id="KW-1185">Reference proteome</keyword>
<dbReference type="RefSeq" id="WP_268186134.1">
    <property type="nucleotide sequence ID" value="NZ_CP113361.1"/>
</dbReference>
<evidence type="ECO:0000313" key="2">
    <source>
        <dbReference type="EMBL" id="WAI00928.1"/>
    </source>
</evidence>
<sequence>MEFTHIEGDGHIAVTLFSLSTCGHCKRTKAFLEENGVAYDYIDVDLLDGDTLTEVYDLVKTYNPRGSFPTLVIGERKTVIVGDRLDEIASALELAV</sequence>
<evidence type="ECO:0000259" key="1">
    <source>
        <dbReference type="PROSITE" id="PS50404"/>
    </source>
</evidence>